<dbReference type="Proteomes" id="UP000297527">
    <property type="component" value="Unassembled WGS sequence"/>
</dbReference>
<gene>
    <name evidence="1" type="ORF">BCON_0096g00060</name>
</gene>
<evidence type="ECO:0000313" key="2">
    <source>
        <dbReference type="Proteomes" id="UP000297527"/>
    </source>
</evidence>
<dbReference type="AlphaFoldDB" id="A0A4Z1IEB5"/>
<keyword evidence="2" id="KW-1185">Reference proteome</keyword>
<evidence type="ECO:0000313" key="1">
    <source>
        <dbReference type="EMBL" id="TGO55113.1"/>
    </source>
</evidence>
<organism evidence="1 2">
    <name type="scientific">Botryotinia convoluta</name>
    <dbReference type="NCBI Taxonomy" id="54673"/>
    <lineage>
        <taxon>Eukaryota</taxon>
        <taxon>Fungi</taxon>
        <taxon>Dikarya</taxon>
        <taxon>Ascomycota</taxon>
        <taxon>Pezizomycotina</taxon>
        <taxon>Leotiomycetes</taxon>
        <taxon>Helotiales</taxon>
        <taxon>Sclerotiniaceae</taxon>
        <taxon>Botryotinia</taxon>
    </lineage>
</organism>
<comment type="caution">
    <text evidence="1">The sequence shown here is derived from an EMBL/GenBank/DDBJ whole genome shotgun (WGS) entry which is preliminary data.</text>
</comment>
<sequence length="62" mass="7268">MTETFAVFYGYQADSRVIHIFQADEPRIPPTPHTLLIRVPLRLVCTDDWFDSFERRGVICNL</sequence>
<name>A0A4Z1IEB5_9HELO</name>
<dbReference type="EMBL" id="PQXN01000096">
    <property type="protein sequence ID" value="TGO55113.1"/>
    <property type="molecule type" value="Genomic_DNA"/>
</dbReference>
<accession>A0A4Z1IEB5</accession>
<protein>
    <submittedName>
        <fullName evidence="1">Uncharacterized protein</fullName>
    </submittedName>
</protein>
<reference evidence="1 2" key="1">
    <citation type="submission" date="2017-12" db="EMBL/GenBank/DDBJ databases">
        <title>Comparative genomics of Botrytis spp.</title>
        <authorList>
            <person name="Valero-Jimenez C.A."/>
            <person name="Tapia P."/>
            <person name="Veloso J."/>
            <person name="Silva-Moreno E."/>
            <person name="Staats M."/>
            <person name="Valdes J.H."/>
            <person name="Van Kan J.A.L."/>
        </authorList>
    </citation>
    <scope>NUCLEOTIDE SEQUENCE [LARGE SCALE GENOMIC DNA]</scope>
    <source>
        <strain evidence="1 2">MUCL11595</strain>
    </source>
</reference>
<proteinExistence type="predicted"/>